<evidence type="ECO:0000256" key="3">
    <source>
        <dbReference type="ARBA" id="ARBA00022692"/>
    </source>
</evidence>
<feature type="transmembrane region" description="Helical" evidence="7">
    <location>
        <begin position="38"/>
        <end position="63"/>
    </location>
</feature>
<evidence type="ECO:0000256" key="7">
    <source>
        <dbReference type="SAM" id="Phobius"/>
    </source>
</evidence>
<feature type="transmembrane region" description="Helical" evidence="7">
    <location>
        <begin position="6"/>
        <end position="26"/>
    </location>
</feature>
<reference evidence="8 9" key="1">
    <citation type="submission" date="2021-03" db="EMBL/GenBank/DDBJ databases">
        <title>Sequencing the genomes of 1000 actinobacteria strains.</title>
        <authorList>
            <person name="Klenk H.-P."/>
        </authorList>
    </citation>
    <scope>NUCLEOTIDE SEQUENCE [LARGE SCALE GENOMIC DNA]</scope>
    <source>
        <strain evidence="8 9">DSM 12544</strain>
    </source>
</reference>
<evidence type="ECO:0000256" key="5">
    <source>
        <dbReference type="ARBA" id="ARBA00023136"/>
    </source>
</evidence>
<dbReference type="RefSeq" id="WP_210048104.1">
    <property type="nucleotide sequence ID" value="NZ_JAGINX010000001.1"/>
</dbReference>
<feature type="transmembrane region" description="Helical" evidence="7">
    <location>
        <begin position="243"/>
        <end position="264"/>
    </location>
</feature>
<keyword evidence="5 7" id="KW-0472">Membrane</keyword>
<evidence type="ECO:0000256" key="1">
    <source>
        <dbReference type="ARBA" id="ARBA00004651"/>
    </source>
</evidence>
<protein>
    <submittedName>
        <fullName evidence="8">Threonine/homoserine/homoserine lactone efflux protein</fullName>
    </submittedName>
</protein>
<keyword evidence="3 7" id="KW-0812">Transmembrane</keyword>
<feature type="transmembrane region" description="Helical" evidence="7">
    <location>
        <begin position="174"/>
        <end position="195"/>
    </location>
</feature>
<keyword evidence="4 7" id="KW-1133">Transmembrane helix</keyword>
<feature type="transmembrane region" description="Helical" evidence="7">
    <location>
        <begin position="69"/>
        <end position="87"/>
    </location>
</feature>
<dbReference type="PANTHER" id="PTHR30086">
    <property type="entry name" value="ARGININE EXPORTER PROTEIN ARGO"/>
    <property type="match status" value="1"/>
</dbReference>
<comment type="subcellular location">
    <subcellularLocation>
        <location evidence="1">Cell membrane</location>
        <topology evidence="1">Multi-pass membrane protein</topology>
    </subcellularLocation>
</comment>
<sequence length="274" mass="27844">MTLSSYAALVGVAMVLAVTPGPDTMLSLRYALSSRRAGLGAATGSSMAAFVWAALAATGLAALFETSPMAYEILSLVGGLYLVLLGVRAARAARHRLQAAVVLSGAPVEHSAPQKVSADLGAEAASSLSAPPTSAASPTSPASPTTPTPSSAAAEAGEGRRPPAPKVPRARTGLLAGMATCMTNPKVGLFFLALFPQFTPQDASLAFTVGVLGGTVALTMYLYLIGVVLLVDGANRWLSDPRVTGWIELVSGVTLLLLGLYMLVTGGHGLLTLL</sequence>
<dbReference type="PANTHER" id="PTHR30086:SF20">
    <property type="entry name" value="ARGININE EXPORTER PROTEIN ARGO-RELATED"/>
    <property type="match status" value="1"/>
</dbReference>
<evidence type="ECO:0000313" key="8">
    <source>
        <dbReference type="EMBL" id="MBP2317816.1"/>
    </source>
</evidence>
<name>A0ABS4T3F2_9MICC</name>
<evidence type="ECO:0000256" key="6">
    <source>
        <dbReference type="SAM" id="MobiDB-lite"/>
    </source>
</evidence>
<dbReference type="Pfam" id="PF01810">
    <property type="entry name" value="LysE"/>
    <property type="match status" value="1"/>
</dbReference>
<dbReference type="Proteomes" id="UP001519331">
    <property type="component" value="Unassembled WGS sequence"/>
</dbReference>
<feature type="compositionally biased region" description="Low complexity" evidence="6">
    <location>
        <begin position="128"/>
        <end position="156"/>
    </location>
</feature>
<feature type="region of interest" description="Disordered" evidence="6">
    <location>
        <begin position="128"/>
        <end position="169"/>
    </location>
</feature>
<keyword evidence="2" id="KW-1003">Cell membrane</keyword>
<accession>A0ABS4T3F2</accession>
<evidence type="ECO:0000256" key="4">
    <source>
        <dbReference type="ARBA" id="ARBA00022989"/>
    </source>
</evidence>
<comment type="caution">
    <text evidence="8">The sequence shown here is derived from an EMBL/GenBank/DDBJ whole genome shotgun (WGS) entry which is preliminary data.</text>
</comment>
<keyword evidence="9" id="KW-1185">Reference proteome</keyword>
<dbReference type="EMBL" id="JAGINX010000001">
    <property type="protein sequence ID" value="MBP2317816.1"/>
    <property type="molecule type" value="Genomic_DNA"/>
</dbReference>
<evidence type="ECO:0000313" key="9">
    <source>
        <dbReference type="Proteomes" id="UP001519331"/>
    </source>
</evidence>
<gene>
    <name evidence="8" type="ORF">JOF45_000835</name>
</gene>
<proteinExistence type="predicted"/>
<dbReference type="InterPro" id="IPR001123">
    <property type="entry name" value="LeuE-type"/>
</dbReference>
<organism evidence="8 9">
    <name type="scientific">Nesterenkonia lacusekhoensis</name>
    <dbReference type="NCBI Taxonomy" id="150832"/>
    <lineage>
        <taxon>Bacteria</taxon>
        <taxon>Bacillati</taxon>
        <taxon>Actinomycetota</taxon>
        <taxon>Actinomycetes</taxon>
        <taxon>Micrococcales</taxon>
        <taxon>Micrococcaceae</taxon>
        <taxon>Nesterenkonia</taxon>
    </lineage>
</organism>
<feature type="transmembrane region" description="Helical" evidence="7">
    <location>
        <begin position="207"/>
        <end position="231"/>
    </location>
</feature>
<evidence type="ECO:0000256" key="2">
    <source>
        <dbReference type="ARBA" id="ARBA00022475"/>
    </source>
</evidence>